<organism evidence="1 2">
    <name type="scientific">Borreliella spielmanii</name>
    <dbReference type="NCBI Taxonomy" id="88916"/>
    <lineage>
        <taxon>Bacteria</taxon>
        <taxon>Pseudomonadati</taxon>
        <taxon>Spirochaetota</taxon>
        <taxon>Spirochaetia</taxon>
        <taxon>Spirochaetales</taxon>
        <taxon>Borreliaceae</taxon>
        <taxon>Borreliella</taxon>
    </lineage>
</organism>
<accession>A0ABR6P7M6</accession>
<evidence type="ECO:0000313" key="1">
    <source>
        <dbReference type="EMBL" id="MBB6032033.1"/>
    </source>
</evidence>
<reference evidence="1 2" key="1">
    <citation type="submission" date="2020-08" db="EMBL/GenBank/DDBJ databases">
        <title>Genomic Encyclopedia of Type Strains, Phase IV (KMG-IV): sequencing the most valuable type-strain genomes for metagenomic binning, comparative biology and taxonomic classification.</title>
        <authorList>
            <person name="Goeker M."/>
        </authorList>
    </citation>
    <scope>NUCLEOTIDE SEQUENCE [LARGE SCALE GENOMIC DNA]</scope>
    <source>
        <strain evidence="1 2">DSM 16813</strain>
    </source>
</reference>
<comment type="caution">
    <text evidence="1">The sequence shown here is derived from an EMBL/GenBank/DDBJ whole genome shotgun (WGS) entry which is preliminary data.</text>
</comment>
<dbReference type="EMBL" id="JACHFA010000008">
    <property type="protein sequence ID" value="MBB6032033.1"/>
    <property type="molecule type" value="Genomic_DNA"/>
</dbReference>
<evidence type="ECO:0000313" key="2">
    <source>
        <dbReference type="Proteomes" id="UP000566276"/>
    </source>
</evidence>
<proteinExistence type="predicted"/>
<dbReference type="RefSeq" id="WP_183224376.1">
    <property type="nucleotide sequence ID" value="NZ_JACHFA010000008.1"/>
</dbReference>
<keyword evidence="2" id="KW-1185">Reference proteome</keyword>
<dbReference type="Proteomes" id="UP000566276">
    <property type="component" value="Unassembled WGS sequence"/>
</dbReference>
<name>A0ABR6P7M6_9SPIR</name>
<protein>
    <submittedName>
        <fullName evidence="1">Uncharacterized protein</fullName>
    </submittedName>
</protein>
<sequence length="64" mass="7700">MDLAMELNTLTFFVNTLKDELLKTYTRVAYFNFYFKCNVSQVAEYVQRFLFKLKNRGKVKEPFS</sequence>
<gene>
    <name evidence="1" type="ORF">HNR35_001036</name>
</gene>